<protein>
    <submittedName>
        <fullName evidence="2">Uncharacterized protein</fullName>
    </submittedName>
</protein>
<gene>
    <name evidence="2" type="ORF">THITE_2109180</name>
</gene>
<evidence type="ECO:0000313" key="3">
    <source>
        <dbReference type="Proteomes" id="UP000008181"/>
    </source>
</evidence>
<accession>G2QTY8</accession>
<keyword evidence="3" id="KW-1185">Reference proteome</keyword>
<dbReference type="KEGG" id="ttt:THITE_2109180"/>
<dbReference type="GeneID" id="11521384"/>
<dbReference type="Proteomes" id="UP000008181">
    <property type="component" value="Chromosome 1"/>
</dbReference>
<dbReference type="RefSeq" id="XP_003649983.1">
    <property type="nucleotide sequence ID" value="XM_003649935.1"/>
</dbReference>
<organism evidence="2 3">
    <name type="scientific">Thermothielavioides terrestris (strain ATCC 38088 / NRRL 8126)</name>
    <name type="common">Thielavia terrestris</name>
    <dbReference type="NCBI Taxonomy" id="578455"/>
    <lineage>
        <taxon>Eukaryota</taxon>
        <taxon>Fungi</taxon>
        <taxon>Dikarya</taxon>
        <taxon>Ascomycota</taxon>
        <taxon>Pezizomycotina</taxon>
        <taxon>Sordariomycetes</taxon>
        <taxon>Sordariomycetidae</taxon>
        <taxon>Sordariales</taxon>
        <taxon>Chaetomiaceae</taxon>
        <taxon>Thermothielavioides</taxon>
        <taxon>Thermothielavioides terrestris</taxon>
    </lineage>
</organism>
<sequence>MTTSMQREGSIGCLSTPRLPMQKRIHPFLPSPAPREEALRPELGSGEDGSPEGTTPATARPFPTSKGPVLRFLDDL</sequence>
<feature type="region of interest" description="Disordered" evidence="1">
    <location>
        <begin position="1"/>
        <end position="76"/>
    </location>
</feature>
<proteinExistence type="predicted"/>
<evidence type="ECO:0000313" key="2">
    <source>
        <dbReference type="EMBL" id="AEO63647.1"/>
    </source>
</evidence>
<dbReference type="EMBL" id="CP003009">
    <property type="protein sequence ID" value="AEO63647.1"/>
    <property type="molecule type" value="Genomic_DNA"/>
</dbReference>
<reference evidence="2 3" key="1">
    <citation type="journal article" date="2011" name="Nat. Biotechnol.">
        <title>Comparative genomic analysis of the thermophilic biomass-degrading fungi Myceliophthora thermophila and Thielavia terrestris.</title>
        <authorList>
            <person name="Berka R.M."/>
            <person name="Grigoriev I.V."/>
            <person name="Otillar R."/>
            <person name="Salamov A."/>
            <person name="Grimwood J."/>
            <person name="Reid I."/>
            <person name="Ishmael N."/>
            <person name="John T."/>
            <person name="Darmond C."/>
            <person name="Moisan M.-C."/>
            <person name="Henrissat B."/>
            <person name="Coutinho P.M."/>
            <person name="Lombard V."/>
            <person name="Natvig D.O."/>
            <person name="Lindquist E."/>
            <person name="Schmutz J."/>
            <person name="Lucas S."/>
            <person name="Harris P."/>
            <person name="Powlowski J."/>
            <person name="Bellemare A."/>
            <person name="Taylor D."/>
            <person name="Butler G."/>
            <person name="de Vries R.P."/>
            <person name="Allijn I.E."/>
            <person name="van den Brink J."/>
            <person name="Ushinsky S."/>
            <person name="Storms R."/>
            <person name="Powell A.J."/>
            <person name="Paulsen I.T."/>
            <person name="Elbourne L.D.H."/>
            <person name="Baker S.E."/>
            <person name="Magnuson J."/>
            <person name="LaBoissiere S."/>
            <person name="Clutterbuck A.J."/>
            <person name="Martinez D."/>
            <person name="Wogulis M."/>
            <person name="de Leon A.L."/>
            <person name="Rey M.W."/>
            <person name="Tsang A."/>
        </authorList>
    </citation>
    <scope>NUCLEOTIDE SEQUENCE [LARGE SCALE GENOMIC DNA]</scope>
    <source>
        <strain evidence="3">ATCC 38088 / NRRL 8126</strain>
    </source>
</reference>
<evidence type="ECO:0000256" key="1">
    <source>
        <dbReference type="SAM" id="MobiDB-lite"/>
    </source>
</evidence>
<name>G2QTY8_THETT</name>
<dbReference type="AlphaFoldDB" id="G2QTY8"/>
<dbReference type="HOGENOM" id="CLU_2656176_0_0_1"/>